<organism evidence="2">
    <name type="scientific">marine metagenome</name>
    <dbReference type="NCBI Taxonomy" id="408172"/>
    <lineage>
        <taxon>unclassified sequences</taxon>
        <taxon>metagenomes</taxon>
        <taxon>ecological metagenomes</taxon>
    </lineage>
</organism>
<dbReference type="Gene3D" id="3.20.20.150">
    <property type="entry name" value="Divalent-metal-dependent TIM barrel enzymes"/>
    <property type="match status" value="1"/>
</dbReference>
<dbReference type="SUPFAM" id="SSF51658">
    <property type="entry name" value="Xylose isomerase-like"/>
    <property type="match status" value="1"/>
</dbReference>
<feature type="domain" description="Xylose isomerase-like TIM barrel" evidence="1">
    <location>
        <begin position="7"/>
        <end position="165"/>
    </location>
</feature>
<dbReference type="InterPro" id="IPR036237">
    <property type="entry name" value="Xyl_isomerase-like_sf"/>
</dbReference>
<name>A0A382NGV8_9ZZZZ</name>
<reference evidence="2" key="1">
    <citation type="submission" date="2018-05" db="EMBL/GenBank/DDBJ databases">
        <authorList>
            <person name="Lanie J.A."/>
            <person name="Ng W.-L."/>
            <person name="Kazmierczak K.M."/>
            <person name="Andrzejewski T.M."/>
            <person name="Davidsen T.M."/>
            <person name="Wayne K.J."/>
            <person name="Tettelin H."/>
            <person name="Glass J.I."/>
            <person name="Rusch D."/>
            <person name="Podicherti R."/>
            <person name="Tsui H.-C.T."/>
            <person name="Winkler M.E."/>
        </authorList>
    </citation>
    <scope>NUCLEOTIDE SEQUENCE</scope>
</reference>
<evidence type="ECO:0000313" key="2">
    <source>
        <dbReference type="EMBL" id="SVC59758.1"/>
    </source>
</evidence>
<accession>A0A382NGV8</accession>
<gene>
    <name evidence="2" type="ORF">METZ01_LOCUS312612</name>
</gene>
<protein>
    <recommendedName>
        <fullName evidence="1">Xylose isomerase-like TIM barrel domain-containing protein</fullName>
    </recommendedName>
</protein>
<dbReference type="AlphaFoldDB" id="A0A382NGV8"/>
<sequence length="170" mass="19612">APIIRVFCATSPEKNTDDGNVWSKMIIGYQEVADYASKKGIAVGLQNHPSTGDEMLSIRRETNRKNFVFIMDTGQWVGSPGASPRGETDTDVDFYHFMEQTVPYAMYIRTKFYKIESGREEWLDYERIIGILKNIKYNGCISIVYEGQKEDRVEQIRLAANYLRQLLENH</sequence>
<dbReference type="Pfam" id="PF01261">
    <property type="entry name" value="AP_endonuc_2"/>
    <property type="match status" value="1"/>
</dbReference>
<dbReference type="InterPro" id="IPR013022">
    <property type="entry name" value="Xyl_isomerase-like_TIM-brl"/>
</dbReference>
<dbReference type="EMBL" id="UINC01100029">
    <property type="protein sequence ID" value="SVC59758.1"/>
    <property type="molecule type" value="Genomic_DNA"/>
</dbReference>
<proteinExistence type="predicted"/>
<evidence type="ECO:0000259" key="1">
    <source>
        <dbReference type="Pfam" id="PF01261"/>
    </source>
</evidence>
<feature type="non-terminal residue" evidence="2">
    <location>
        <position position="1"/>
    </location>
</feature>